<gene>
    <name evidence="2" type="ORF">AOQ71_04595</name>
</gene>
<keyword evidence="1" id="KW-0812">Transmembrane</keyword>
<dbReference type="AlphaFoldDB" id="A0A0R3EBP4"/>
<comment type="caution">
    <text evidence="2">The sequence shown here is derived from an EMBL/GenBank/DDBJ whole genome shotgun (WGS) entry which is preliminary data.</text>
</comment>
<evidence type="ECO:0000313" key="2">
    <source>
        <dbReference type="EMBL" id="KRQ16719.1"/>
    </source>
</evidence>
<sequence>MAGEAWVVLGTAVGTAGTLLSTWLTAHLKKNEDEAYDGSAMSLLRAQLELQKWTEIDMLANLIGLDEDDTRQYLILLKARGVLGRKAVRSGDCSHVIL</sequence>
<dbReference type="STRING" id="989370.AOQ71_04595"/>
<evidence type="ECO:0000313" key="3">
    <source>
        <dbReference type="Proteomes" id="UP000051936"/>
    </source>
</evidence>
<evidence type="ECO:0000256" key="1">
    <source>
        <dbReference type="SAM" id="Phobius"/>
    </source>
</evidence>
<keyword evidence="1" id="KW-1133">Transmembrane helix</keyword>
<dbReference type="RefSeq" id="WP_057742486.1">
    <property type="nucleotide sequence ID" value="NZ_LJYG01000023.1"/>
</dbReference>
<accession>A0A0R3EBP4</accession>
<reference evidence="2 3" key="1">
    <citation type="submission" date="2015-09" db="EMBL/GenBank/DDBJ databases">
        <title>Draft Genome Sequence of Bradyrhizobium manausense Strain BR 3351T, a Novel Symbiotic Nitrogen-Fixing Alphaproteobacterium Isolated from Brazilian Amazon Rain Forest.</title>
        <authorList>
            <person name="De Araujo J.L."/>
            <person name="Zilli J.E."/>
        </authorList>
    </citation>
    <scope>NUCLEOTIDE SEQUENCE [LARGE SCALE GENOMIC DNA]</scope>
    <source>
        <strain evidence="2 3">BR3351</strain>
    </source>
</reference>
<dbReference type="OrthoDB" id="8481277at2"/>
<name>A0A0R3EBP4_9BRAD</name>
<dbReference type="EMBL" id="LJYG01000023">
    <property type="protein sequence ID" value="KRQ16719.1"/>
    <property type="molecule type" value="Genomic_DNA"/>
</dbReference>
<protein>
    <submittedName>
        <fullName evidence="2">Uncharacterized protein</fullName>
    </submittedName>
</protein>
<dbReference type="Proteomes" id="UP000051936">
    <property type="component" value="Unassembled WGS sequence"/>
</dbReference>
<organism evidence="2 3">
    <name type="scientific">Bradyrhizobium manausense</name>
    <dbReference type="NCBI Taxonomy" id="989370"/>
    <lineage>
        <taxon>Bacteria</taxon>
        <taxon>Pseudomonadati</taxon>
        <taxon>Pseudomonadota</taxon>
        <taxon>Alphaproteobacteria</taxon>
        <taxon>Hyphomicrobiales</taxon>
        <taxon>Nitrobacteraceae</taxon>
        <taxon>Bradyrhizobium</taxon>
    </lineage>
</organism>
<keyword evidence="1" id="KW-0472">Membrane</keyword>
<keyword evidence="3" id="KW-1185">Reference proteome</keyword>
<feature type="transmembrane region" description="Helical" evidence="1">
    <location>
        <begin position="6"/>
        <end position="26"/>
    </location>
</feature>
<proteinExistence type="predicted"/>